<dbReference type="Pfam" id="PF00753">
    <property type="entry name" value="Lactamase_B"/>
    <property type="match status" value="1"/>
</dbReference>
<dbReference type="InterPro" id="IPR001279">
    <property type="entry name" value="Metallo-B-lactamas"/>
</dbReference>
<sequence>MAQQPRFDVPAGAVARVSIIDSSLRLSKMPFQLLLKPDMPGLEFIPPATTWSFLIESSSGKRALFDLGVPKNPLENYSPIWCKTIIDGKLGVDVPKNVADILRDNHMQPADIDSVIWSHHHFDHLGDVTTFPGSTELVVGQGFKEAFCPGYPTNPDSPIREVDYKGRNFREINFDEKPLKIGPFRGFDFFGDGSFYLLDTPGHSIGHVAGLARTTTDPDTFIFMGGDLCHHGGEIRPSPYLAIPQHLSDHLSLSESLRLLLSRCPATVLDDVNVKRGRKPGETFFDPNIGFDIEQAIKTIKEAQKADAQENIFFIFAHDMSVMGVVDEFPKAMNNWKANGWSEKTKWKFLDDFEEAVKDAAKDSI</sequence>
<evidence type="ECO:0000259" key="5">
    <source>
        <dbReference type="SMART" id="SM00849"/>
    </source>
</evidence>
<dbReference type="STRING" id="694270.A0A395SY45"/>
<dbReference type="SMART" id="SM00849">
    <property type="entry name" value="Lactamase_B"/>
    <property type="match status" value="1"/>
</dbReference>
<keyword evidence="2" id="KW-0479">Metal-binding</keyword>
<name>A0A395SY45_9HYPO</name>
<dbReference type="Gene3D" id="3.60.15.10">
    <property type="entry name" value="Ribonuclease Z/Hydroxyacylglutathione hydrolase-like"/>
    <property type="match status" value="1"/>
</dbReference>
<dbReference type="SUPFAM" id="SSF56281">
    <property type="entry name" value="Metallo-hydrolase/oxidoreductase"/>
    <property type="match status" value="1"/>
</dbReference>
<keyword evidence="7" id="KW-1185">Reference proteome</keyword>
<dbReference type="GO" id="GO:0016787">
    <property type="term" value="F:hydrolase activity"/>
    <property type="evidence" value="ECO:0007669"/>
    <property type="project" value="UniProtKB-KW"/>
</dbReference>
<evidence type="ECO:0000256" key="4">
    <source>
        <dbReference type="ARBA" id="ARBA00022833"/>
    </source>
</evidence>
<comment type="similarity">
    <text evidence="1">Belongs to the metallo-beta-lactamase superfamily.</text>
</comment>
<feature type="domain" description="Metallo-beta-lactamase" evidence="5">
    <location>
        <begin position="49"/>
        <end position="278"/>
    </location>
</feature>
<dbReference type="EMBL" id="PXOG01000102">
    <property type="protein sequence ID" value="RGP77039.1"/>
    <property type="molecule type" value="Genomic_DNA"/>
</dbReference>
<dbReference type="OrthoDB" id="10250730at2759"/>
<gene>
    <name evidence="6" type="ORF">FLONG3_4868</name>
</gene>
<evidence type="ECO:0000313" key="7">
    <source>
        <dbReference type="Proteomes" id="UP000266234"/>
    </source>
</evidence>
<dbReference type="Proteomes" id="UP000266234">
    <property type="component" value="Unassembled WGS sequence"/>
</dbReference>
<dbReference type="PANTHER" id="PTHR42978:SF5">
    <property type="entry name" value="METALLO-BETA-LACTAMASE DOMAIN-CONTAINING PROTEIN"/>
    <property type="match status" value="1"/>
</dbReference>
<keyword evidence="3" id="KW-0378">Hydrolase</keyword>
<evidence type="ECO:0000313" key="6">
    <source>
        <dbReference type="EMBL" id="RGP77039.1"/>
    </source>
</evidence>
<dbReference type="InterPro" id="IPR051013">
    <property type="entry name" value="MBL_superfamily_lactonases"/>
</dbReference>
<protein>
    <submittedName>
        <fullName evidence="6">N-acyl homoserine lactonase</fullName>
    </submittedName>
</protein>
<dbReference type="AlphaFoldDB" id="A0A395SY45"/>
<accession>A0A395SY45</accession>
<comment type="caution">
    <text evidence="6">The sequence shown here is derived from an EMBL/GenBank/DDBJ whole genome shotgun (WGS) entry which is preliminary data.</text>
</comment>
<dbReference type="CDD" id="cd07730">
    <property type="entry name" value="metallo-hydrolase-like_MBL-fold"/>
    <property type="match status" value="1"/>
</dbReference>
<keyword evidence="4" id="KW-0862">Zinc</keyword>
<proteinExistence type="inferred from homology"/>
<evidence type="ECO:0000256" key="3">
    <source>
        <dbReference type="ARBA" id="ARBA00022801"/>
    </source>
</evidence>
<dbReference type="InterPro" id="IPR036866">
    <property type="entry name" value="RibonucZ/Hydroxyglut_hydro"/>
</dbReference>
<organism evidence="6 7">
    <name type="scientific">Fusarium longipes</name>
    <dbReference type="NCBI Taxonomy" id="694270"/>
    <lineage>
        <taxon>Eukaryota</taxon>
        <taxon>Fungi</taxon>
        <taxon>Dikarya</taxon>
        <taxon>Ascomycota</taxon>
        <taxon>Pezizomycotina</taxon>
        <taxon>Sordariomycetes</taxon>
        <taxon>Hypocreomycetidae</taxon>
        <taxon>Hypocreales</taxon>
        <taxon>Nectriaceae</taxon>
        <taxon>Fusarium</taxon>
    </lineage>
</organism>
<dbReference type="PANTHER" id="PTHR42978">
    <property type="entry name" value="QUORUM-QUENCHING LACTONASE YTNP-RELATED-RELATED"/>
    <property type="match status" value="1"/>
</dbReference>
<evidence type="ECO:0000256" key="1">
    <source>
        <dbReference type="ARBA" id="ARBA00007749"/>
    </source>
</evidence>
<evidence type="ECO:0000256" key="2">
    <source>
        <dbReference type="ARBA" id="ARBA00022723"/>
    </source>
</evidence>
<dbReference type="GO" id="GO:0046872">
    <property type="term" value="F:metal ion binding"/>
    <property type="evidence" value="ECO:0007669"/>
    <property type="project" value="UniProtKB-KW"/>
</dbReference>
<reference evidence="6 7" key="1">
    <citation type="journal article" date="2018" name="PLoS Pathog.">
        <title>Evolution of structural diversity of trichothecenes, a family of toxins produced by plant pathogenic and entomopathogenic fungi.</title>
        <authorList>
            <person name="Proctor R.H."/>
            <person name="McCormick S.P."/>
            <person name="Kim H.S."/>
            <person name="Cardoza R.E."/>
            <person name="Stanley A.M."/>
            <person name="Lindo L."/>
            <person name="Kelly A."/>
            <person name="Brown D.W."/>
            <person name="Lee T."/>
            <person name="Vaughan M.M."/>
            <person name="Alexander N.J."/>
            <person name="Busman M."/>
            <person name="Gutierrez S."/>
        </authorList>
    </citation>
    <scope>NUCLEOTIDE SEQUENCE [LARGE SCALE GENOMIC DNA]</scope>
    <source>
        <strain evidence="6 7">NRRL 20695</strain>
    </source>
</reference>